<gene>
    <name evidence="1" type="ORF">NM688_g6058</name>
</gene>
<dbReference type="Proteomes" id="UP001148662">
    <property type="component" value="Unassembled WGS sequence"/>
</dbReference>
<proteinExistence type="predicted"/>
<dbReference type="EMBL" id="JANHOG010001194">
    <property type="protein sequence ID" value="KAJ3541632.1"/>
    <property type="molecule type" value="Genomic_DNA"/>
</dbReference>
<organism evidence="1 2">
    <name type="scientific">Phlebia brevispora</name>
    <dbReference type="NCBI Taxonomy" id="194682"/>
    <lineage>
        <taxon>Eukaryota</taxon>
        <taxon>Fungi</taxon>
        <taxon>Dikarya</taxon>
        <taxon>Basidiomycota</taxon>
        <taxon>Agaricomycotina</taxon>
        <taxon>Agaricomycetes</taxon>
        <taxon>Polyporales</taxon>
        <taxon>Meruliaceae</taxon>
        <taxon>Phlebia</taxon>
    </lineage>
</organism>
<evidence type="ECO:0000313" key="2">
    <source>
        <dbReference type="Proteomes" id="UP001148662"/>
    </source>
</evidence>
<comment type="caution">
    <text evidence="1">The sequence shown here is derived from an EMBL/GenBank/DDBJ whole genome shotgun (WGS) entry which is preliminary data.</text>
</comment>
<name>A0ACC1SKH8_9APHY</name>
<sequence>MLNSPAPDHLIFAGFVAKSQRRCNEQLILNGKRCLTALYDSHAYLTSTDEIRTPVRFPSDSLPTAITSSSAAANSRLPDDVKPTKYSLAIHTDPIKLAFTTRVELRMTVLIVRNTSTAVLNISELSLKSVRLLRSGFPDYQKPQSVQIDSRWNAQRGLSRNAAGFCASIWALGELNLTLNRFGGVLQILDALLHSKAAAAWRMFSHYVDAIGEITVTARVYGTPHTSIILSQIATLMNNWMSETGSPLFAVTESSKGIHVRHHRSGLEFIRSFSLSEGLFRDVCRISQMMADCWWVDNTILLDKQEMLLPVLPGEFVEGNAKHEGYLFGLIHDVVALGLAGYMKLSATPAVIYAFRKETGWTWLE</sequence>
<reference evidence="1" key="1">
    <citation type="submission" date="2022-07" db="EMBL/GenBank/DDBJ databases">
        <title>Genome Sequence of Phlebia brevispora.</title>
        <authorList>
            <person name="Buettner E."/>
        </authorList>
    </citation>
    <scope>NUCLEOTIDE SEQUENCE</scope>
    <source>
        <strain evidence="1">MPL23</strain>
    </source>
</reference>
<protein>
    <submittedName>
        <fullName evidence="1">Uncharacterized protein</fullName>
    </submittedName>
</protein>
<evidence type="ECO:0000313" key="1">
    <source>
        <dbReference type="EMBL" id="KAJ3541632.1"/>
    </source>
</evidence>
<accession>A0ACC1SKH8</accession>
<keyword evidence="2" id="KW-1185">Reference proteome</keyword>